<keyword evidence="1" id="KW-0547">Nucleotide-binding</keyword>
<dbReference type="Gene3D" id="3.40.50.2300">
    <property type="match status" value="1"/>
</dbReference>
<gene>
    <name evidence="5" type="ORF">BHF71_08835</name>
</gene>
<dbReference type="InterPro" id="IPR001789">
    <property type="entry name" value="Sig_transdc_resp-reg_receiver"/>
</dbReference>
<comment type="caution">
    <text evidence="5">The sequence shown here is derived from an EMBL/GenBank/DDBJ whole genome shotgun (WGS) entry which is preliminary data.</text>
</comment>
<dbReference type="CDD" id="cd17536">
    <property type="entry name" value="REC_YesN-like"/>
    <property type="match status" value="1"/>
</dbReference>
<evidence type="ECO:0000313" key="6">
    <source>
        <dbReference type="Proteomes" id="UP000243739"/>
    </source>
</evidence>
<sequence length="403" mass="45438">MSDLIRVLIVDDNEDMRGNIRKILSFESRIDVVGEAADGYQAIDMAAKYKPDIVLMDINMPGLDGISATERISLKCPYTSVIVISVQGENEYLKRAMLAGAKEYLIKPFSPEDINQTILNVYERNKERTTEVYAHKVLEQGYVQAPKVITVFSGKGGVGKSLIATNLAVGLAKLHKKVVIVDLDLMFGDVASLFNLKIKETIYHLVQEIERLDSESILSYLVETSSKVRVLAAPIRPEQSEMITGVHVEKIIRLLKETHDYVIVDTPSQLTDPVLTLEQSDFILLVNTLSVPVLRHNKNFLEILKSLSVPTERVRIIINRATLDTGVKIKDVKTALGMELYCLLPEERFVDLSINTGEPLLEMKASSRWSKEMNKLVQQIIAEDERAKSESWIKRFRLGRKRA</sequence>
<dbReference type="GO" id="GO:0000160">
    <property type="term" value="P:phosphorelay signal transduction system"/>
    <property type="evidence" value="ECO:0007669"/>
    <property type="project" value="InterPro"/>
</dbReference>
<dbReference type="InterPro" id="IPR050625">
    <property type="entry name" value="ParA/MinD_ATPase"/>
</dbReference>
<feature type="domain" description="Response regulatory" evidence="4">
    <location>
        <begin position="6"/>
        <end position="122"/>
    </location>
</feature>
<dbReference type="GO" id="GO:0051782">
    <property type="term" value="P:negative regulation of cell division"/>
    <property type="evidence" value="ECO:0007669"/>
    <property type="project" value="TreeGrafter"/>
</dbReference>
<protein>
    <recommendedName>
        <fullName evidence="4">Response regulatory domain-containing protein</fullName>
    </recommendedName>
</protein>
<dbReference type="GO" id="GO:0016887">
    <property type="term" value="F:ATP hydrolysis activity"/>
    <property type="evidence" value="ECO:0007669"/>
    <property type="project" value="TreeGrafter"/>
</dbReference>
<reference evidence="5 6" key="1">
    <citation type="submission" date="2016-09" db="EMBL/GenBank/DDBJ databases">
        <title>Draft genome sequence for the type strain of Vulcanibacillus modesticaldus BR, a strictly anaerobic, moderately thermophilic, and nitrate-reducing bacterium from deep sea-hydrothermal vents of the Mid-Atlantic Ridge.</title>
        <authorList>
            <person name="Abin C.A."/>
            <person name="Hollibaugh J.T."/>
        </authorList>
    </citation>
    <scope>NUCLEOTIDE SEQUENCE [LARGE SCALE GENOMIC DNA]</scope>
    <source>
        <strain evidence="5 6">BR</strain>
    </source>
</reference>
<keyword evidence="2" id="KW-0067">ATP-binding</keyword>
<dbReference type="PROSITE" id="PS50110">
    <property type="entry name" value="RESPONSE_REGULATORY"/>
    <property type="match status" value="1"/>
</dbReference>
<proteinExistence type="predicted"/>
<dbReference type="InterPro" id="IPR027417">
    <property type="entry name" value="P-loop_NTPase"/>
</dbReference>
<dbReference type="InterPro" id="IPR003593">
    <property type="entry name" value="AAA+_ATPase"/>
</dbReference>
<keyword evidence="6" id="KW-1185">Reference proteome</keyword>
<dbReference type="SMART" id="SM00448">
    <property type="entry name" value="REC"/>
    <property type="match status" value="1"/>
</dbReference>
<dbReference type="Gene3D" id="3.40.50.300">
    <property type="entry name" value="P-loop containing nucleotide triphosphate hydrolases"/>
    <property type="match status" value="1"/>
</dbReference>
<evidence type="ECO:0000256" key="3">
    <source>
        <dbReference type="PROSITE-ProRule" id="PRU00169"/>
    </source>
</evidence>
<evidence type="ECO:0000259" key="4">
    <source>
        <dbReference type="PROSITE" id="PS50110"/>
    </source>
</evidence>
<dbReference type="SUPFAM" id="SSF52172">
    <property type="entry name" value="CheY-like"/>
    <property type="match status" value="1"/>
</dbReference>
<dbReference type="Pfam" id="PF10609">
    <property type="entry name" value="ParA"/>
    <property type="match status" value="1"/>
</dbReference>
<dbReference type="GO" id="GO:0009898">
    <property type="term" value="C:cytoplasmic side of plasma membrane"/>
    <property type="evidence" value="ECO:0007669"/>
    <property type="project" value="TreeGrafter"/>
</dbReference>
<dbReference type="InterPro" id="IPR011006">
    <property type="entry name" value="CheY-like_superfamily"/>
</dbReference>
<dbReference type="OrthoDB" id="9794577at2"/>
<dbReference type="GO" id="GO:0005524">
    <property type="term" value="F:ATP binding"/>
    <property type="evidence" value="ECO:0007669"/>
    <property type="project" value="UniProtKB-KW"/>
</dbReference>
<evidence type="ECO:0000313" key="5">
    <source>
        <dbReference type="EMBL" id="OEF99514.1"/>
    </source>
</evidence>
<dbReference type="Pfam" id="PF00072">
    <property type="entry name" value="Response_reg"/>
    <property type="match status" value="1"/>
</dbReference>
<keyword evidence="3" id="KW-0597">Phosphoprotein</keyword>
<feature type="modified residue" description="4-aspartylphosphate" evidence="3">
    <location>
        <position position="57"/>
    </location>
</feature>
<dbReference type="Proteomes" id="UP000243739">
    <property type="component" value="Unassembled WGS sequence"/>
</dbReference>
<evidence type="ECO:0000256" key="1">
    <source>
        <dbReference type="ARBA" id="ARBA00022741"/>
    </source>
</evidence>
<dbReference type="GO" id="GO:0005829">
    <property type="term" value="C:cytosol"/>
    <property type="evidence" value="ECO:0007669"/>
    <property type="project" value="TreeGrafter"/>
</dbReference>
<dbReference type="PANTHER" id="PTHR43384:SF13">
    <property type="entry name" value="SLR0110 PROTEIN"/>
    <property type="match status" value="1"/>
</dbReference>
<name>A0A1D2YUX8_9BACI</name>
<dbReference type="PANTHER" id="PTHR43384">
    <property type="entry name" value="SEPTUM SITE-DETERMINING PROTEIN MIND HOMOLOG, CHLOROPLASTIC-RELATED"/>
    <property type="match status" value="1"/>
</dbReference>
<dbReference type="STRING" id="337097.BHF71_08835"/>
<organism evidence="5 6">
    <name type="scientific">Vulcanibacillus modesticaldus</name>
    <dbReference type="NCBI Taxonomy" id="337097"/>
    <lineage>
        <taxon>Bacteria</taxon>
        <taxon>Bacillati</taxon>
        <taxon>Bacillota</taxon>
        <taxon>Bacilli</taxon>
        <taxon>Bacillales</taxon>
        <taxon>Bacillaceae</taxon>
        <taxon>Vulcanibacillus</taxon>
    </lineage>
</organism>
<dbReference type="InterPro" id="IPR033756">
    <property type="entry name" value="YlxH/NBP35"/>
</dbReference>
<dbReference type="AlphaFoldDB" id="A0A1D2YUX8"/>
<evidence type="ECO:0000256" key="2">
    <source>
        <dbReference type="ARBA" id="ARBA00022840"/>
    </source>
</evidence>
<accession>A0A1D2YUX8</accession>
<dbReference type="EMBL" id="MIJF01000021">
    <property type="protein sequence ID" value="OEF99514.1"/>
    <property type="molecule type" value="Genomic_DNA"/>
</dbReference>
<dbReference type="SMART" id="SM00382">
    <property type="entry name" value="AAA"/>
    <property type="match status" value="1"/>
</dbReference>
<dbReference type="RefSeq" id="WP_069656637.1">
    <property type="nucleotide sequence ID" value="NZ_MIJF01000021.1"/>
</dbReference>
<dbReference type="SUPFAM" id="SSF52540">
    <property type="entry name" value="P-loop containing nucleoside triphosphate hydrolases"/>
    <property type="match status" value="1"/>
</dbReference>